<feature type="transmembrane region" description="Helical" evidence="1">
    <location>
        <begin position="49"/>
        <end position="68"/>
    </location>
</feature>
<dbReference type="OrthoDB" id="2804045at2759"/>
<evidence type="ECO:0000256" key="1">
    <source>
        <dbReference type="SAM" id="Phobius"/>
    </source>
</evidence>
<feature type="transmembrane region" description="Helical" evidence="1">
    <location>
        <begin position="208"/>
        <end position="228"/>
    </location>
</feature>
<reference evidence="3" key="1">
    <citation type="journal article" date="2012" name="Proc. Natl. Acad. Sci. U.S.A.">
        <title>Comparative genomics of Ceriporiopsis subvermispora and Phanerochaete chrysosporium provide insight into selective ligninolysis.</title>
        <authorList>
            <person name="Fernandez-Fueyo E."/>
            <person name="Ruiz-Duenas F.J."/>
            <person name="Ferreira P."/>
            <person name="Floudas D."/>
            <person name="Hibbett D.S."/>
            <person name="Canessa P."/>
            <person name="Larrondo L.F."/>
            <person name="James T.Y."/>
            <person name="Seelenfreund D."/>
            <person name="Lobos S."/>
            <person name="Polanco R."/>
            <person name="Tello M."/>
            <person name="Honda Y."/>
            <person name="Watanabe T."/>
            <person name="Watanabe T."/>
            <person name="Ryu J.S."/>
            <person name="Kubicek C.P."/>
            <person name="Schmoll M."/>
            <person name="Gaskell J."/>
            <person name="Hammel K.E."/>
            <person name="St John F.J."/>
            <person name="Vanden Wymelenberg A."/>
            <person name="Sabat G."/>
            <person name="Splinter BonDurant S."/>
            <person name="Syed K."/>
            <person name="Yadav J.S."/>
            <person name="Doddapaneni H."/>
            <person name="Subramanian V."/>
            <person name="Lavin J.L."/>
            <person name="Oguiza J.A."/>
            <person name="Perez G."/>
            <person name="Pisabarro A.G."/>
            <person name="Ramirez L."/>
            <person name="Santoyo F."/>
            <person name="Master E."/>
            <person name="Coutinho P.M."/>
            <person name="Henrissat B."/>
            <person name="Lombard V."/>
            <person name="Magnuson J.K."/>
            <person name="Kuees U."/>
            <person name="Hori C."/>
            <person name="Igarashi K."/>
            <person name="Samejima M."/>
            <person name="Held B.W."/>
            <person name="Barry K.W."/>
            <person name="LaButti K.M."/>
            <person name="Lapidus A."/>
            <person name="Lindquist E.A."/>
            <person name="Lucas S.M."/>
            <person name="Riley R."/>
            <person name="Salamov A.A."/>
            <person name="Hoffmeister D."/>
            <person name="Schwenk D."/>
            <person name="Hadar Y."/>
            <person name="Yarden O."/>
            <person name="de Vries R.P."/>
            <person name="Wiebenga A."/>
            <person name="Stenlid J."/>
            <person name="Eastwood D."/>
            <person name="Grigoriev I.V."/>
            <person name="Berka R.M."/>
            <person name="Blanchette R.A."/>
            <person name="Kersten P."/>
            <person name="Martinez A.T."/>
            <person name="Vicuna R."/>
            <person name="Cullen D."/>
        </authorList>
    </citation>
    <scope>NUCLEOTIDE SEQUENCE [LARGE SCALE GENOMIC DNA]</scope>
    <source>
        <strain evidence="3">B</strain>
    </source>
</reference>
<accession>M2QC41</accession>
<evidence type="ECO:0000259" key="2">
    <source>
        <dbReference type="Pfam" id="PF20151"/>
    </source>
</evidence>
<keyword evidence="1" id="KW-1133">Transmembrane helix</keyword>
<proteinExistence type="predicted"/>
<dbReference type="AlphaFoldDB" id="M2QC41"/>
<feature type="transmembrane region" description="Helical" evidence="1">
    <location>
        <begin position="240"/>
        <end position="261"/>
    </location>
</feature>
<dbReference type="EMBL" id="KB445802">
    <property type="protein sequence ID" value="EMD34563.1"/>
    <property type="molecule type" value="Genomic_DNA"/>
</dbReference>
<feature type="transmembrane region" description="Helical" evidence="1">
    <location>
        <begin position="96"/>
        <end position="118"/>
    </location>
</feature>
<evidence type="ECO:0000313" key="3">
    <source>
        <dbReference type="EMBL" id="EMD34563.1"/>
    </source>
</evidence>
<dbReference type="InterPro" id="IPR045340">
    <property type="entry name" value="DUF6533"/>
</dbReference>
<keyword evidence="1" id="KW-0472">Membrane</keyword>
<protein>
    <recommendedName>
        <fullName evidence="2">DUF6533 domain-containing protein</fullName>
    </recommendedName>
</protein>
<sequence>MLDKLLTWQTFTANSLYTRGFFASSTVVFYDYMLNISREVEYMWKRPRSSVTILFGINRFALLVWAVANMPIPRYTVARNRIEEANPEIRSNADMVLFNACNILVGVVQAIFTATRIYAIGRGRLVLPVLMFTLNLTSTLVPVYALAPESITIAQAEILNNVALACTATSALVDLAAIVLTWRKRQAMNQLGCISRVSLADVLLKDGALYFIALLVLSVSTFGHWYISLESTLHLTAYDITSLIGYFQTPLISIIMSHFLLNLREVAYGPQAYGSYISQGTMDVGFNQAPHHTGQSQVASFVEPMGAPLRHGEDVDDEDTQWEYDLSAHTGVNGEDVWSV</sequence>
<dbReference type="HOGENOM" id="CLU_053360_1_0_1"/>
<name>M2QC41_CERS8</name>
<feature type="transmembrane region" description="Helical" evidence="1">
    <location>
        <begin position="158"/>
        <end position="182"/>
    </location>
</feature>
<feature type="transmembrane region" description="Helical" evidence="1">
    <location>
        <begin position="20"/>
        <end position="37"/>
    </location>
</feature>
<evidence type="ECO:0000313" key="4">
    <source>
        <dbReference type="Proteomes" id="UP000016930"/>
    </source>
</evidence>
<feature type="domain" description="DUF6533" evidence="2">
    <location>
        <begin position="22"/>
        <end position="63"/>
    </location>
</feature>
<keyword evidence="1" id="KW-0812">Transmembrane</keyword>
<organism evidence="3 4">
    <name type="scientific">Ceriporiopsis subvermispora (strain B)</name>
    <name type="common">White-rot fungus</name>
    <name type="synonym">Gelatoporia subvermispora</name>
    <dbReference type="NCBI Taxonomy" id="914234"/>
    <lineage>
        <taxon>Eukaryota</taxon>
        <taxon>Fungi</taxon>
        <taxon>Dikarya</taxon>
        <taxon>Basidiomycota</taxon>
        <taxon>Agaricomycotina</taxon>
        <taxon>Agaricomycetes</taxon>
        <taxon>Polyporales</taxon>
        <taxon>Gelatoporiaceae</taxon>
        <taxon>Gelatoporia</taxon>
    </lineage>
</organism>
<dbReference type="Proteomes" id="UP000016930">
    <property type="component" value="Unassembled WGS sequence"/>
</dbReference>
<feature type="transmembrane region" description="Helical" evidence="1">
    <location>
        <begin position="125"/>
        <end position="146"/>
    </location>
</feature>
<keyword evidence="4" id="KW-1185">Reference proteome</keyword>
<gene>
    <name evidence="3" type="ORF">CERSUDRAFT_116736</name>
</gene>
<dbReference type="Pfam" id="PF20151">
    <property type="entry name" value="DUF6533"/>
    <property type="match status" value="1"/>
</dbReference>